<evidence type="ECO:0000313" key="2">
    <source>
        <dbReference type="Proteomes" id="UP001281410"/>
    </source>
</evidence>
<dbReference type="InterPro" id="IPR036561">
    <property type="entry name" value="MAM33_sf"/>
</dbReference>
<dbReference type="PANTHER" id="PTHR10826:SF41">
    <property type="entry name" value="MITOCHONDRIAL GLYCOPROTEIN FAMILY PROTEIN"/>
    <property type="match status" value="1"/>
</dbReference>
<dbReference type="GO" id="GO:0005759">
    <property type="term" value="C:mitochondrial matrix"/>
    <property type="evidence" value="ECO:0007669"/>
    <property type="project" value="InterPro"/>
</dbReference>
<comment type="caution">
    <text evidence="1">The sequence shown here is derived from an EMBL/GenBank/DDBJ whole genome shotgun (WGS) entry which is preliminary data.</text>
</comment>
<proteinExistence type="predicted"/>
<dbReference type="Gene3D" id="3.10.280.10">
    <property type="entry name" value="Mitochondrial glycoprotein"/>
    <property type="match status" value="1"/>
</dbReference>
<name>A0AAE0B8P9_9ROSI</name>
<dbReference type="AlphaFoldDB" id="A0AAE0B8P9"/>
<organism evidence="1 2">
    <name type="scientific">Dipteronia sinensis</name>
    <dbReference type="NCBI Taxonomy" id="43782"/>
    <lineage>
        <taxon>Eukaryota</taxon>
        <taxon>Viridiplantae</taxon>
        <taxon>Streptophyta</taxon>
        <taxon>Embryophyta</taxon>
        <taxon>Tracheophyta</taxon>
        <taxon>Spermatophyta</taxon>
        <taxon>Magnoliopsida</taxon>
        <taxon>eudicotyledons</taxon>
        <taxon>Gunneridae</taxon>
        <taxon>Pentapetalae</taxon>
        <taxon>rosids</taxon>
        <taxon>malvids</taxon>
        <taxon>Sapindales</taxon>
        <taxon>Sapindaceae</taxon>
        <taxon>Hippocastanoideae</taxon>
        <taxon>Acereae</taxon>
        <taxon>Dipteronia</taxon>
    </lineage>
</organism>
<evidence type="ECO:0000313" key="1">
    <source>
        <dbReference type="EMBL" id="KAK3231423.1"/>
    </source>
</evidence>
<sequence length="194" mass="21678">MAFCAILRKSASSLALTASRHAGANRNYFSAVFTASSCHLNRKSTLGSFVPDFDFSSATETKECSSINESLLQAIDSKIKCADDHDLVEETPNEFTMKIGDSDPMYIVLTREYQDELVEVSSHVEDYLEKTAKGWYTRSLYVNISKGGFSLEFECDCTSDNAISIQKISILSSVNSKHWTQSYPLNNLSFVEFK</sequence>
<dbReference type="SUPFAM" id="SSF54529">
    <property type="entry name" value="Mitochondrial glycoprotein MAM33-like"/>
    <property type="match status" value="1"/>
</dbReference>
<dbReference type="Proteomes" id="UP001281410">
    <property type="component" value="Unassembled WGS sequence"/>
</dbReference>
<reference evidence="1" key="1">
    <citation type="journal article" date="2023" name="Plant J.">
        <title>Genome sequences and population genomics provide insights into the demographic history, inbreeding, and mutation load of two 'living fossil' tree species of Dipteronia.</title>
        <authorList>
            <person name="Feng Y."/>
            <person name="Comes H.P."/>
            <person name="Chen J."/>
            <person name="Zhu S."/>
            <person name="Lu R."/>
            <person name="Zhang X."/>
            <person name="Li P."/>
            <person name="Qiu J."/>
            <person name="Olsen K.M."/>
            <person name="Qiu Y."/>
        </authorList>
    </citation>
    <scope>NUCLEOTIDE SEQUENCE</scope>
    <source>
        <strain evidence="1">NBL</strain>
    </source>
</reference>
<dbReference type="PANTHER" id="PTHR10826">
    <property type="entry name" value="COMPLEMENT COMPONENT 1"/>
    <property type="match status" value="1"/>
</dbReference>
<dbReference type="InterPro" id="IPR003428">
    <property type="entry name" value="MAM33"/>
</dbReference>
<keyword evidence="2" id="KW-1185">Reference proteome</keyword>
<dbReference type="EMBL" id="JANJYJ010000001">
    <property type="protein sequence ID" value="KAK3231423.1"/>
    <property type="molecule type" value="Genomic_DNA"/>
</dbReference>
<gene>
    <name evidence="1" type="ORF">Dsin_003304</name>
</gene>
<protein>
    <submittedName>
        <fullName evidence="1">Uncharacterized protein</fullName>
    </submittedName>
</protein>
<accession>A0AAE0B8P9</accession>